<evidence type="ECO:0000313" key="2">
    <source>
        <dbReference type="EMBL" id="KAH0535447.1"/>
    </source>
</evidence>
<dbReference type="AlphaFoldDB" id="A0AAV7HYL2"/>
<evidence type="ECO:0000313" key="3">
    <source>
        <dbReference type="Proteomes" id="UP000826195"/>
    </source>
</evidence>
<dbReference type="Proteomes" id="UP000826195">
    <property type="component" value="Unassembled WGS sequence"/>
</dbReference>
<keyword evidence="3" id="KW-1185">Reference proteome</keyword>
<reference evidence="2 3" key="1">
    <citation type="journal article" date="2021" name="J. Hered.">
        <title>A chromosome-level genome assembly of the parasitoid wasp, Cotesia glomerata (Hymenoptera: Braconidae).</title>
        <authorList>
            <person name="Pinto B.J."/>
            <person name="Weis J.J."/>
            <person name="Gamble T."/>
            <person name="Ode P.J."/>
            <person name="Paul R."/>
            <person name="Zaspel J.M."/>
        </authorList>
    </citation>
    <scope>NUCLEOTIDE SEQUENCE [LARGE SCALE GENOMIC DNA]</scope>
    <source>
        <strain evidence="2">CgM1</strain>
    </source>
</reference>
<feature type="region of interest" description="Disordered" evidence="1">
    <location>
        <begin position="132"/>
        <end position="156"/>
    </location>
</feature>
<proteinExistence type="predicted"/>
<comment type="caution">
    <text evidence="2">The sequence shown here is derived from an EMBL/GenBank/DDBJ whole genome shotgun (WGS) entry which is preliminary data.</text>
</comment>
<protein>
    <submittedName>
        <fullName evidence="2">Uncharacterized protein</fullName>
    </submittedName>
</protein>
<evidence type="ECO:0000256" key="1">
    <source>
        <dbReference type="SAM" id="MobiDB-lite"/>
    </source>
</evidence>
<organism evidence="2 3">
    <name type="scientific">Cotesia glomerata</name>
    <name type="common">Lepidopteran parasitic wasp</name>
    <name type="synonym">Apanteles glomeratus</name>
    <dbReference type="NCBI Taxonomy" id="32391"/>
    <lineage>
        <taxon>Eukaryota</taxon>
        <taxon>Metazoa</taxon>
        <taxon>Ecdysozoa</taxon>
        <taxon>Arthropoda</taxon>
        <taxon>Hexapoda</taxon>
        <taxon>Insecta</taxon>
        <taxon>Pterygota</taxon>
        <taxon>Neoptera</taxon>
        <taxon>Endopterygota</taxon>
        <taxon>Hymenoptera</taxon>
        <taxon>Apocrita</taxon>
        <taxon>Ichneumonoidea</taxon>
        <taxon>Braconidae</taxon>
        <taxon>Microgastrinae</taxon>
        <taxon>Cotesia</taxon>
    </lineage>
</organism>
<dbReference type="EMBL" id="JAHXZJ010002982">
    <property type="protein sequence ID" value="KAH0535447.1"/>
    <property type="molecule type" value="Genomic_DNA"/>
</dbReference>
<sequence>MYSPPVCGLFPLVEATLVSLIVYLLISCTPILPHPGGSYSQSSHTPTPGLPTDPAPTYASTFLLSLLEYQTITVHHHPKPESSGPVGLCTLENKLKEQLGDKDEDEEEKSKNQSRFSTIPLAAIGELTPEALVPEEHIHSGRSSIPLHTINHPSQG</sequence>
<feature type="region of interest" description="Disordered" evidence="1">
    <location>
        <begin position="76"/>
        <end position="117"/>
    </location>
</feature>
<accession>A0AAV7HYL2</accession>
<name>A0AAV7HYL2_COTGL</name>
<gene>
    <name evidence="2" type="ORF">KQX54_016474</name>
</gene>